<reference evidence="1" key="1">
    <citation type="submission" date="2020-03" db="EMBL/GenBank/DDBJ databases">
        <title>The deep terrestrial virosphere.</title>
        <authorList>
            <person name="Holmfeldt K."/>
            <person name="Nilsson E."/>
            <person name="Simone D."/>
            <person name="Lopez-Fernandez M."/>
            <person name="Wu X."/>
            <person name="de Brujin I."/>
            <person name="Lundin D."/>
            <person name="Andersson A."/>
            <person name="Bertilsson S."/>
            <person name="Dopson M."/>
        </authorList>
    </citation>
    <scope>NUCLEOTIDE SEQUENCE</scope>
    <source>
        <strain evidence="1">MM415B04563</strain>
    </source>
</reference>
<proteinExistence type="predicted"/>
<sequence>MAKYNREYYLAHRAEIIARTRRWQADHPDYGKGRKRHPPREQVNAKGSINYYVRCGKVVRPTICTVCREQKPIQAHHPDHTKPLAVVWSCQDCHFKLETGLINTEPWMVADYSYLRQRLQPRDSGGRYVKEGGD</sequence>
<protein>
    <submittedName>
        <fullName evidence="1">Uncharacterized protein</fullName>
    </submittedName>
</protein>
<evidence type="ECO:0000313" key="1">
    <source>
        <dbReference type="EMBL" id="QJA92590.1"/>
    </source>
</evidence>
<dbReference type="AlphaFoldDB" id="A0A6M3LCY9"/>
<name>A0A6M3LCY9_9ZZZZ</name>
<dbReference type="EMBL" id="MT143080">
    <property type="protein sequence ID" value="QJA92590.1"/>
    <property type="molecule type" value="Genomic_DNA"/>
</dbReference>
<gene>
    <name evidence="1" type="ORF">MM415B04563_0001</name>
</gene>
<organism evidence="1">
    <name type="scientific">viral metagenome</name>
    <dbReference type="NCBI Taxonomy" id="1070528"/>
    <lineage>
        <taxon>unclassified sequences</taxon>
        <taxon>metagenomes</taxon>
        <taxon>organismal metagenomes</taxon>
    </lineage>
</organism>
<accession>A0A6M3LCY9</accession>